<accession>A0A6A4HKT8</accession>
<proteinExistence type="predicted"/>
<evidence type="ECO:0000313" key="3">
    <source>
        <dbReference type="Proteomes" id="UP000799118"/>
    </source>
</evidence>
<protein>
    <recommendedName>
        <fullName evidence="4">HNH nuclease domain-containing protein</fullName>
    </recommendedName>
</protein>
<dbReference type="Proteomes" id="UP000799118">
    <property type="component" value="Unassembled WGS sequence"/>
</dbReference>
<evidence type="ECO:0000313" key="2">
    <source>
        <dbReference type="EMBL" id="KAE9399502.1"/>
    </source>
</evidence>
<organism evidence="2 3">
    <name type="scientific">Gymnopus androsaceus JB14</name>
    <dbReference type="NCBI Taxonomy" id="1447944"/>
    <lineage>
        <taxon>Eukaryota</taxon>
        <taxon>Fungi</taxon>
        <taxon>Dikarya</taxon>
        <taxon>Basidiomycota</taxon>
        <taxon>Agaricomycotina</taxon>
        <taxon>Agaricomycetes</taxon>
        <taxon>Agaricomycetidae</taxon>
        <taxon>Agaricales</taxon>
        <taxon>Marasmiineae</taxon>
        <taxon>Omphalotaceae</taxon>
        <taxon>Gymnopus</taxon>
    </lineage>
</organism>
<reference evidence="2" key="1">
    <citation type="journal article" date="2019" name="Environ. Microbiol.">
        <title>Fungal ecological strategies reflected in gene transcription - a case study of two litter decomposers.</title>
        <authorList>
            <person name="Barbi F."/>
            <person name="Kohler A."/>
            <person name="Barry K."/>
            <person name="Baskaran P."/>
            <person name="Daum C."/>
            <person name="Fauchery L."/>
            <person name="Ihrmark K."/>
            <person name="Kuo A."/>
            <person name="LaButti K."/>
            <person name="Lipzen A."/>
            <person name="Morin E."/>
            <person name="Grigoriev I.V."/>
            <person name="Henrissat B."/>
            <person name="Lindahl B."/>
            <person name="Martin F."/>
        </authorList>
    </citation>
    <scope>NUCLEOTIDE SEQUENCE</scope>
    <source>
        <strain evidence="2">JB14</strain>
    </source>
</reference>
<evidence type="ECO:0008006" key="4">
    <source>
        <dbReference type="Google" id="ProtNLM"/>
    </source>
</evidence>
<name>A0A6A4HKT8_9AGAR</name>
<feature type="region of interest" description="Disordered" evidence="1">
    <location>
        <begin position="194"/>
        <end position="242"/>
    </location>
</feature>
<evidence type="ECO:0000256" key="1">
    <source>
        <dbReference type="SAM" id="MobiDB-lite"/>
    </source>
</evidence>
<dbReference type="EMBL" id="ML769469">
    <property type="protein sequence ID" value="KAE9399502.1"/>
    <property type="molecule type" value="Genomic_DNA"/>
</dbReference>
<gene>
    <name evidence="2" type="ORF">BT96DRAFT_920145</name>
</gene>
<sequence length="308" mass="34661">MVQIGSSEEKSDYGVYTSFHTWRPPTRDEVPSHWFTASSPKVAPSTRPAWTRRSMGHRADMRSYMSEKAKTSDEFKSTTVKGGHAVPVDEKVFYAERQLAQQLYPRDPFPVSLVGDQQVHDIRNFITLSRQVQGLWDTYILVFYPLSPGLYFAYFLAEGDGYANSYHLAKLSLSERTDPYLLFYYCGSPPTDALPDLSPLPTKHKTPKEGPLKRKRRTSDDNMDAEGDGDGMSTGEEAEEDGPMGFKRLFEDAEAQGMELSEDLEDLVGSYHPDRKRIAQTATECLSHNPAVGIPPDSVLSYNVFHIS</sequence>
<keyword evidence="3" id="KW-1185">Reference proteome</keyword>
<dbReference type="AlphaFoldDB" id="A0A6A4HKT8"/>